<dbReference type="InterPro" id="IPR010505">
    <property type="entry name" value="MoaA_twitch"/>
</dbReference>
<evidence type="ECO:0000256" key="12">
    <source>
        <dbReference type="ARBA" id="ARBA00048697"/>
    </source>
</evidence>
<comment type="catalytic activity">
    <reaction evidence="12">
        <text>GTP + AH2 + S-adenosyl-L-methionine = (8S)-3',8-cyclo-7,8-dihydroguanosine 5'-triphosphate + 5'-deoxyadenosine + L-methionine + A + H(+)</text>
        <dbReference type="Rhea" id="RHEA:49576"/>
        <dbReference type="ChEBI" id="CHEBI:13193"/>
        <dbReference type="ChEBI" id="CHEBI:15378"/>
        <dbReference type="ChEBI" id="CHEBI:17319"/>
        <dbReference type="ChEBI" id="CHEBI:17499"/>
        <dbReference type="ChEBI" id="CHEBI:37565"/>
        <dbReference type="ChEBI" id="CHEBI:57844"/>
        <dbReference type="ChEBI" id="CHEBI:59789"/>
        <dbReference type="ChEBI" id="CHEBI:131766"/>
        <dbReference type="EC" id="4.1.99.22"/>
    </reaction>
</comment>
<evidence type="ECO:0000256" key="2">
    <source>
        <dbReference type="ARBA" id="ARBA00012167"/>
    </source>
</evidence>
<comment type="cofactor">
    <cofactor evidence="1">
        <name>[4Fe-4S] cluster</name>
        <dbReference type="ChEBI" id="CHEBI:49883"/>
    </cofactor>
</comment>
<dbReference type="PROSITE" id="PS01305">
    <property type="entry name" value="MOAA_NIFB_PQQE"/>
    <property type="match status" value="1"/>
</dbReference>
<dbReference type="OrthoDB" id="9763993at2"/>
<name>B5Y835_COPPD</name>
<accession>B5Y835</accession>
<evidence type="ECO:0000256" key="10">
    <source>
        <dbReference type="ARBA" id="ARBA00023150"/>
    </source>
</evidence>
<keyword evidence="6" id="KW-0547">Nucleotide-binding</keyword>
<dbReference type="RefSeq" id="WP_012543542.1">
    <property type="nucleotide sequence ID" value="NC_011295.1"/>
</dbReference>
<evidence type="ECO:0000256" key="4">
    <source>
        <dbReference type="ARBA" id="ARBA00022691"/>
    </source>
</evidence>
<dbReference type="AlphaFoldDB" id="B5Y835"/>
<dbReference type="GO" id="GO:0061799">
    <property type="term" value="F:cyclic pyranopterin monophosphate synthase activity"/>
    <property type="evidence" value="ECO:0007669"/>
    <property type="project" value="TreeGrafter"/>
</dbReference>
<evidence type="ECO:0000259" key="13">
    <source>
        <dbReference type="PROSITE" id="PS51918"/>
    </source>
</evidence>
<dbReference type="GO" id="GO:0005525">
    <property type="term" value="F:GTP binding"/>
    <property type="evidence" value="ECO:0007669"/>
    <property type="project" value="UniProtKB-KW"/>
</dbReference>
<proteinExistence type="predicted"/>
<dbReference type="PANTHER" id="PTHR22960:SF0">
    <property type="entry name" value="MOLYBDENUM COFACTOR BIOSYNTHESIS PROTEIN 1"/>
    <property type="match status" value="1"/>
</dbReference>
<dbReference type="InterPro" id="IPR006638">
    <property type="entry name" value="Elp3/MiaA/NifB-like_rSAM"/>
</dbReference>
<keyword evidence="10" id="KW-0501">Molybdenum cofactor biosynthesis</keyword>
<feature type="domain" description="Radical SAM core" evidence="13">
    <location>
        <begin position="4"/>
        <end position="223"/>
    </location>
</feature>
<evidence type="ECO:0000313" key="15">
    <source>
        <dbReference type="Proteomes" id="UP000001732"/>
    </source>
</evidence>
<dbReference type="InterPro" id="IPR007197">
    <property type="entry name" value="rSAM"/>
</dbReference>
<evidence type="ECO:0000256" key="9">
    <source>
        <dbReference type="ARBA" id="ARBA00023134"/>
    </source>
</evidence>
<reference evidence="15" key="1">
    <citation type="submission" date="2008-08" db="EMBL/GenBank/DDBJ databases">
        <title>The complete genome sequence of Coprothermobacter proteolyticus strain ATCC 5245 / DSM 5265 / BT.</title>
        <authorList>
            <person name="Dodson R.J."/>
            <person name="Durkin A.S."/>
            <person name="Wu M."/>
            <person name="Eisen J."/>
            <person name="Sutton G."/>
        </authorList>
    </citation>
    <scope>NUCLEOTIDE SEQUENCE [LARGE SCALE GENOMIC DNA]</scope>
    <source>
        <strain evidence="15">ATCC 35245 / DSM 5265 / OCM 4 / BT</strain>
    </source>
</reference>
<dbReference type="GO" id="GO:0046872">
    <property type="term" value="F:metal ion binding"/>
    <property type="evidence" value="ECO:0007669"/>
    <property type="project" value="UniProtKB-KW"/>
</dbReference>
<dbReference type="SUPFAM" id="SSF102114">
    <property type="entry name" value="Radical SAM enzymes"/>
    <property type="match status" value="1"/>
</dbReference>
<evidence type="ECO:0000256" key="11">
    <source>
        <dbReference type="ARBA" id="ARBA00023239"/>
    </source>
</evidence>
<dbReference type="GO" id="GO:0061798">
    <property type="term" value="F:GTP 3',8'-cyclase activity"/>
    <property type="evidence" value="ECO:0007669"/>
    <property type="project" value="UniProtKB-EC"/>
</dbReference>
<dbReference type="Proteomes" id="UP000001732">
    <property type="component" value="Chromosome"/>
</dbReference>
<dbReference type="EC" id="4.1.99.22" evidence="2"/>
<dbReference type="Pfam" id="PF06463">
    <property type="entry name" value="Mob_synth_C"/>
    <property type="match status" value="1"/>
</dbReference>
<dbReference type="EMBL" id="CP001145">
    <property type="protein sequence ID" value="ACI16890.1"/>
    <property type="molecule type" value="Genomic_DNA"/>
</dbReference>
<evidence type="ECO:0000256" key="3">
    <source>
        <dbReference type="ARBA" id="ARBA00022485"/>
    </source>
</evidence>
<protein>
    <recommendedName>
        <fullName evidence="2">GTP 3',8-cyclase</fullName>
        <ecNumber evidence="2">4.1.99.22</ecNumber>
    </recommendedName>
</protein>
<keyword evidence="9" id="KW-0342">GTP-binding</keyword>
<evidence type="ECO:0000256" key="5">
    <source>
        <dbReference type="ARBA" id="ARBA00022723"/>
    </source>
</evidence>
<reference evidence="14 15" key="2">
    <citation type="journal article" date="2014" name="Genome Announc.">
        <title>Complete Genome Sequence of Coprothermobacter proteolyticus DSM 5265.</title>
        <authorList>
            <person name="Alexiev A."/>
            <person name="Coil D.A."/>
            <person name="Badger J.H."/>
            <person name="Enticknap J."/>
            <person name="Ward N."/>
            <person name="Robb F.T."/>
            <person name="Eisen J.A."/>
        </authorList>
    </citation>
    <scope>NUCLEOTIDE SEQUENCE [LARGE SCALE GENOMIC DNA]</scope>
    <source>
        <strain evidence="15">ATCC 35245 / DSM 5265 / OCM 4 / BT</strain>
    </source>
</reference>
<keyword evidence="3" id="KW-0004">4Fe-4S</keyword>
<dbReference type="SMART" id="SM00729">
    <property type="entry name" value="Elp3"/>
    <property type="match status" value="1"/>
</dbReference>
<dbReference type="eggNOG" id="COG2896">
    <property type="taxonomic scope" value="Bacteria"/>
</dbReference>
<organism evidence="14 15">
    <name type="scientific">Coprothermobacter proteolyticus (strain ATCC 35245 / DSM 5265 / OCM 4 / BT)</name>
    <dbReference type="NCBI Taxonomy" id="309798"/>
    <lineage>
        <taxon>Bacteria</taxon>
        <taxon>Pseudomonadati</taxon>
        <taxon>Coprothermobacterota</taxon>
        <taxon>Coprothermobacteria</taxon>
        <taxon>Coprothermobacterales</taxon>
        <taxon>Coprothermobacteraceae</taxon>
        <taxon>Coprothermobacter</taxon>
    </lineage>
</organism>
<dbReference type="KEGG" id="cpo:COPRO5265_0577"/>
<dbReference type="CDD" id="cd01335">
    <property type="entry name" value="Radical_SAM"/>
    <property type="match status" value="1"/>
</dbReference>
<dbReference type="InterPro" id="IPR000385">
    <property type="entry name" value="MoaA_NifB_PqqE_Fe-S-bd_CS"/>
</dbReference>
<keyword evidence="5" id="KW-0479">Metal-binding</keyword>
<dbReference type="UniPathway" id="UPA00344"/>
<dbReference type="PANTHER" id="PTHR22960">
    <property type="entry name" value="MOLYBDOPTERIN COFACTOR SYNTHESIS PROTEIN A"/>
    <property type="match status" value="1"/>
</dbReference>
<dbReference type="InterPro" id="IPR040064">
    <property type="entry name" value="MoaA-like"/>
</dbReference>
<dbReference type="SFLD" id="SFLDG01386">
    <property type="entry name" value="main_SPASM_domain-containing"/>
    <property type="match status" value="1"/>
</dbReference>
<dbReference type="Pfam" id="PF04055">
    <property type="entry name" value="Radical_SAM"/>
    <property type="match status" value="1"/>
</dbReference>
<dbReference type="SFLD" id="SFLDS00029">
    <property type="entry name" value="Radical_SAM"/>
    <property type="match status" value="1"/>
</dbReference>
<keyword evidence="4" id="KW-0949">S-adenosyl-L-methionine</keyword>
<keyword evidence="7" id="KW-0408">Iron</keyword>
<dbReference type="PROSITE" id="PS51918">
    <property type="entry name" value="RADICAL_SAM"/>
    <property type="match status" value="1"/>
</dbReference>
<evidence type="ECO:0000256" key="6">
    <source>
        <dbReference type="ARBA" id="ARBA00022741"/>
    </source>
</evidence>
<evidence type="ECO:0000256" key="8">
    <source>
        <dbReference type="ARBA" id="ARBA00023014"/>
    </source>
</evidence>
<dbReference type="InterPro" id="IPR058240">
    <property type="entry name" value="rSAM_sf"/>
</dbReference>
<keyword evidence="8" id="KW-0411">Iron-sulfur</keyword>
<dbReference type="GO" id="GO:0051539">
    <property type="term" value="F:4 iron, 4 sulfur cluster binding"/>
    <property type="evidence" value="ECO:0007669"/>
    <property type="project" value="UniProtKB-KW"/>
</dbReference>
<dbReference type="InterPro" id="IPR013785">
    <property type="entry name" value="Aldolase_TIM"/>
</dbReference>
<dbReference type="GO" id="GO:0006777">
    <property type="term" value="P:Mo-molybdopterin cofactor biosynthetic process"/>
    <property type="evidence" value="ECO:0007669"/>
    <property type="project" value="UniProtKB-KW"/>
</dbReference>
<dbReference type="SFLD" id="SFLDG01383">
    <property type="entry name" value="cyclic_pyranopterin_phosphate"/>
    <property type="match status" value="1"/>
</dbReference>
<dbReference type="SFLD" id="SFLDG01067">
    <property type="entry name" value="SPASM/twitch_domain_containing"/>
    <property type="match status" value="1"/>
</dbReference>
<dbReference type="STRING" id="309798.COPRO5265_0577"/>
<gene>
    <name evidence="14" type="ordered locus">COPRO5265_0577</name>
</gene>
<keyword evidence="11" id="KW-0456">Lyase</keyword>
<keyword evidence="15" id="KW-1185">Reference proteome</keyword>
<evidence type="ECO:0000313" key="14">
    <source>
        <dbReference type="EMBL" id="ACI16890.1"/>
    </source>
</evidence>
<dbReference type="HOGENOM" id="CLU_009273_0_1_9"/>
<evidence type="ECO:0000256" key="7">
    <source>
        <dbReference type="ARBA" id="ARBA00023004"/>
    </source>
</evidence>
<sequence length="312" mass="34409">MKDSFGREINYLRISVTDRCNFDCLYCSHPVEMLPRERVLRFEDIVVLVQAAKELGIKKVRLTGGEPLLRRDIDKLVAMLHELDVTVHTTTNGFMLARLAEPLKEAGLDGLNVSLDFVDAEKFRQITGGGDLATVVQGIDKALEVGLPVKLNAVFTTMHETKDLKELLNFGKERNLPIRFIELMPKNLGSFSSLFRPIGDAQSMIESFTQLRPVGTNAVSGGPAEYYLTDDGVEVGFIGFFSLNQCKQCNRIRVTSSGAIYPCLLRNVKVEAFESIKQGKEATKEALLKAVSIKPVAGNPEEVGPDMSEIGG</sequence>
<dbReference type="Gene3D" id="3.20.20.70">
    <property type="entry name" value="Aldolase class I"/>
    <property type="match status" value="1"/>
</dbReference>
<dbReference type="InterPro" id="IPR050105">
    <property type="entry name" value="MoCo_biosynth_MoaA/MoaC"/>
</dbReference>
<evidence type="ECO:0000256" key="1">
    <source>
        <dbReference type="ARBA" id="ARBA00001966"/>
    </source>
</evidence>